<dbReference type="GO" id="GO:0042834">
    <property type="term" value="F:peptidoglycan binding"/>
    <property type="evidence" value="ECO:0007669"/>
    <property type="project" value="InterPro"/>
</dbReference>
<organism evidence="3 4">
    <name type="scientific">Peribacillus faecalis</name>
    <dbReference type="NCBI Taxonomy" id="2772559"/>
    <lineage>
        <taxon>Bacteria</taxon>
        <taxon>Bacillati</taxon>
        <taxon>Bacillota</taxon>
        <taxon>Bacilli</taxon>
        <taxon>Bacillales</taxon>
        <taxon>Bacillaceae</taxon>
        <taxon>Peribacillus</taxon>
    </lineage>
</organism>
<keyword evidence="4" id="KW-1185">Reference proteome</keyword>
<evidence type="ECO:0000256" key="1">
    <source>
        <dbReference type="SAM" id="Phobius"/>
    </source>
</evidence>
<dbReference type="InterPro" id="IPR007730">
    <property type="entry name" value="SPOR-like_dom"/>
</dbReference>
<dbReference type="Proteomes" id="UP000602076">
    <property type="component" value="Unassembled WGS sequence"/>
</dbReference>
<dbReference type="Gene3D" id="3.30.70.1070">
    <property type="entry name" value="Sporulation related repeat"/>
    <property type="match status" value="1"/>
</dbReference>
<protein>
    <submittedName>
        <fullName evidence="3">SPOR domain-containing protein</fullName>
    </submittedName>
</protein>
<dbReference type="InterPro" id="IPR036680">
    <property type="entry name" value="SPOR-like_sf"/>
</dbReference>
<dbReference type="EMBL" id="JACXSI010000011">
    <property type="protein sequence ID" value="MBD3107834.1"/>
    <property type="molecule type" value="Genomic_DNA"/>
</dbReference>
<evidence type="ECO:0000313" key="4">
    <source>
        <dbReference type="Proteomes" id="UP000602076"/>
    </source>
</evidence>
<dbReference type="Pfam" id="PF05036">
    <property type="entry name" value="SPOR"/>
    <property type="match status" value="1"/>
</dbReference>
<dbReference type="AlphaFoldDB" id="A0A927CYU0"/>
<reference evidence="3" key="1">
    <citation type="submission" date="2020-09" db="EMBL/GenBank/DDBJ databases">
        <title>Bacillus faecalis sp. nov., a moderately halophilic bacterium isolated from cow faeces.</title>
        <authorList>
            <person name="Jiang L."/>
            <person name="Lee J."/>
        </authorList>
    </citation>
    <scope>NUCLEOTIDE SEQUENCE</scope>
    <source>
        <strain evidence="3">AGMB 02131</strain>
    </source>
</reference>
<evidence type="ECO:0000313" key="3">
    <source>
        <dbReference type="EMBL" id="MBD3107834.1"/>
    </source>
</evidence>
<gene>
    <name evidence="3" type="ORF">IEO70_05595</name>
</gene>
<keyword evidence="1" id="KW-0472">Membrane</keyword>
<feature type="transmembrane region" description="Helical" evidence="1">
    <location>
        <begin position="91"/>
        <end position="113"/>
    </location>
</feature>
<sequence length="326" mass="35631">MDKPNRKTITIKINGNEEAYINEKKKEIKEGKTETGEEAAPLLIESAASKEKQEESFEWVIPSGEVSSFEKESVFVSSSLQKKKINRNERIFQKVFVSIITAVLVGAGFWYIAFRTITASDAPTVNTTAPPIEDGRAAQQTSKVNLPPVNLFFVQGGVFSNREAAEAARDDFASKGFPAIAVSDGDKTYVALFASDSLENAKAIGKTYKDQGIDVYWKELTFAGGETKLSAEDAKVVETGAAFYQTLTVAATQHKLGSTQADKEAIETDLKELLAMEAKDENVSKMVVSLKEAAELLISGELSEKAIAQVQSQLLQFVSMYEQLKS</sequence>
<accession>A0A927CYU0</accession>
<name>A0A927CYU0_9BACI</name>
<dbReference type="SUPFAM" id="SSF110997">
    <property type="entry name" value="Sporulation related repeat"/>
    <property type="match status" value="1"/>
</dbReference>
<keyword evidence="1" id="KW-0812">Transmembrane</keyword>
<keyword evidence="1" id="KW-1133">Transmembrane helix</keyword>
<proteinExistence type="predicted"/>
<dbReference type="PROSITE" id="PS51724">
    <property type="entry name" value="SPOR"/>
    <property type="match status" value="1"/>
</dbReference>
<comment type="caution">
    <text evidence="3">The sequence shown here is derived from an EMBL/GenBank/DDBJ whole genome shotgun (WGS) entry which is preliminary data.</text>
</comment>
<evidence type="ECO:0000259" key="2">
    <source>
        <dbReference type="PROSITE" id="PS51724"/>
    </source>
</evidence>
<feature type="domain" description="SPOR" evidence="2">
    <location>
        <begin position="146"/>
        <end position="220"/>
    </location>
</feature>
<dbReference type="RefSeq" id="WP_190997381.1">
    <property type="nucleotide sequence ID" value="NZ_JACXSI010000011.1"/>
</dbReference>